<dbReference type="EMBL" id="JABBWG010000037">
    <property type="protein sequence ID" value="KAG1808692.1"/>
    <property type="molecule type" value="Genomic_DNA"/>
</dbReference>
<dbReference type="OrthoDB" id="1879366at2759"/>
<evidence type="ECO:0000313" key="2">
    <source>
        <dbReference type="Proteomes" id="UP000807769"/>
    </source>
</evidence>
<dbReference type="Gene3D" id="3.90.180.10">
    <property type="entry name" value="Medium-chain alcohol dehydrogenases, catalytic domain"/>
    <property type="match status" value="1"/>
</dbReference>
<evidence type="ECO:0000313" key="1">
    <source>
        <dbReference type="EMBL" id="KAG1808692.1"/>
    </source>
</evidence>
<keyword evidence="2" id="KW-1185">Reference proteome</keyword>
<organism evidence="1 2">
    <name type="scientific">Suillus subaureus</name>
    <dbReference type="NCBI Taxonomy" id="48587"/>
    <lineage>
        <taxon>Eukaryota</taxon>
        <taxon>Fungi</taxon>
        <taxon>Dikarya</taxon>
        <taxon>Basidiomycota</taxon>
        <taxon>Agaricomycotina</taxon>
        <taxon>Agaricomycetes</taxon>
        <taxon>Agaricomycetidae</taxon>
        <taxon>Boletales</taxon>
        <taxon>Suillineae</taxon>
        <taxon>Suillaceae</taxon>
        <taxon>Suillus</taxon>
    </lineage>
</organism>
<dbReference type="AlphaFoldDB" id="A0A9P7E1V8"/>
<gene>
    <name evidence="1" type="ORF">BJ212DRAFT_1382637</name>
</gene>
<sequence length="79" mass="8819">MFSGARSSACYCKFSCLVRVRTRKSRTGPRHHAIEALEIASRGRVLARCECKGLSELKEAYDALKQCKVAGRIILEMSN</sequence>
<comment type="caution">
    <text evidence="1">The sequence shown here is derived from an EMBL/GenBank/DDBJ whole genome shotgun (WGS) entry which is preliminary data.</text>
</comment>
<reference evidence="1" key="1">
    <citation type="journal article" date="2020" name="New Phytol.">
        <title>Comparative genomics reveals dynamic genome evolution in host specialist ectomycorrhizal fungi.</title>
        <authorList>
            <person name="Lofgren L.A."/>
            <person name="Nguyen N.H."/>
            <person name="Vilgalys R."/>
            <person name="Ruytinx J."/>
            <person name="Liao H.L."/>
            <person name="Branco S."/>
            <person name="Kuo A."/>
            <person name="LaButti K."/>
            <person name="Lipzen A."/>
            <person name="Andreopoulos W."/>
            <person name="Pangilinan J."/>
            <person name="Riley R."/>
            <person name="Hundley H."/>
            <person name="Na H."/>
            <person name="Barry K."/>
            <person name="Grigoriev I.V."/>
            <person name="Stajich J.E."/>
            <person name="Kennedy P.G."/>
        </authorList>
    </citation>
    <scope>NUCLEOTIDE SEQUENCE</scope>
    <source>
        <strain evidence="1">MN1</strain>
    </source>
</reference>
<dbReference type="Gene3D" id="3.40.50.720">
    <property type="entry name" value="NAD(P)-binding Rossmann-like Domain"/>
    <property type="match status" value="1"/>
</dbReference>
<dbReference type="RefSeq" id="XP_041188785.1">
    <property type="nucleotide sequence ID" value="XM_041336708.1"/>
</dbReference>
<accession>A0A9P7E1V8</accession>
<proteinExistence type="predicted"/>
<evidence type="ECO:0008006" key="3">
    <source>
        <dbReference type="Google" id="ProtNLM"/>
    </source>
</evidence>
<dbReference type="Proteomes" id="UP000807769">
    <property type="component" value="Unassembled WGS sequence"/>
</dbReference>
<name>A0A9P7E1V8_9AGAM</name>
<dbReference type="GeneID" id="64630725"/>
<protein>
    <recommendedName>
        <fullName evidence="3">Alcohol dehydrogenase-like C-terminal domain-containing protein</fullName>
    </recommendedName>
</protein>